<accession>A0A5N5T464</accession>
<dbReference type="InterPro" id="IPR000560">
    <property type="entry name" value="His_Pase_clade-2"/>
</dbReference>
<evidence type="ECO:0000256" key="1">
    <source>
        <dbReference type="ARBA" id="ARBA00000032"/>
    </source>
</evidence>
<evidence type="ECO:0000256" key="6">
    <source>
        <dbReference type="ARBA" id="ARBA00023157"/>
    </source>
</evidence>
<dbReference type="GO" id="GO:0003993">
    <property type="term" value="F:acid phosphatase activity"/>
    <property type="evidence" value="ECO:0007669"/>
    <property type="project" value="UniProtKB-EC"/>
</dbReference>
<dbReference type="Pfam" id="PF00328">
    <property type="entry name" value="His_Phos_2"/>
    <property type="match status" value="1"/>
</dbReference>
<dbReference type="PANTHER" id="PTHR11567">
    <property type="entry name" value="ACID PHOSPHATASE-RELATED"/>
    <property type="match status" value="1"/>
</dbReference>
<dbReference type="CDD" id="cd07061">
    <property type="entry name" value="HP_HAP_like"/>
    <property type="match status" value="1"/>
</dbReference>
<dbReference type="EMBL" id="SEYY01011449">
    <property type="protein sequence ID" value="KAB7501172.1"/>
    <property type="molecule type" value="Genomic_DNA"/>
</dbReference>
<reference evidence="8 9" key="1">
    <citation type="journal article" date="2019" name="PLoS Biol.">
        <title>Sex chromosomes control vertical transmission of feminizing Wolbachia symbionts in an isopod.</title>
        <authorList>
            <person name="Becking T."/>
            <person name="Chebbi M.A."/>
            <person name="Giraud I."/>
            <person name="Moumen B."/>
            <person name="Laverre T."/>
            <person name="Caubet Y."/>
            <person name="Peccoud J."/>
            <person name="Gilbert C."/>
            <person name="Cordaux R."/>
        </authorList>
    </citation>
    <scope>NUCLEOTIDE SEQUENCE [LARGE SCALE GENOMIC DNA]</scope>
    <source>
        <strain evidence="8">ANa2</strain>
        <tissue evidence="8">Whole body excluding digestive tract and cuticle</tissue>
    </source>
</reference>
<dbReference type="Proteomes" id="UP000326759">
    <property type="component" value="Unassembled WGS sequence"/>
</dbReference>
<keyword evidence="4" id="KW-0732">Signal</keyword>
<evidence type="ECO:0000256" key="4">
    <source>
        <dbReference type="ARBA" id="ARBA00022729"/>
    </source>
</evidence>
<comment type="similarity">
    <text evidence="2">Belongs to the histidine acid phosphatase family.</text>
</comment>
<keyword evidence="6" id="KW-1015">Disulfide bond</keyword>
<evidence type="ECO:0000313" key="9">
    <source>
        <dbReference type="Proteomes" id="UP000326759"/>
    </source>
</evidence>
<dbReference type="OrthoDB" id="258392at2759"/>
<keyword evidence="7" id="KW-0325">Glycoprotein</keyword>
<sequence length="247" mass="28555">MALRFTDFPRIPTPVHAAPLDDDKLLFIDLTCPRIAIENSKINNIPERSLNFTLPSWAVQNYDEISTAAHFWPQYYSFSNELKRLRGGPVFELLTENMRKKSIGELPEQKMFMYSYHGLYIASMITTMGVFNSIEIPYTSLLMFELHQTGKNYFVKVLLQNDTTFQNPPLELTLPDCSPECPLSDFINLLKDFIPKDWEKECHSIDPISEPSYPSSFTGNYENKNTDIQMAILRKTNTETIDFTVKK</sequence>
<evidence type="ECO:0000256" key="2">
    <source>
        <dbReference type="ARBA" id="ARBA00005375"/>
    </source>
</evidence>
<dbReference type="Gene3D" id="3.40.50.1240">
    <property type="entry name" value="Phosphoglycerate mutase-like"/>
    <property type="match status" value="1"/>
</dbReference>
<organism evidence="8 9">
    <name type="scientific">Armadillidium nasatum</name>
    <dbReference type="NCBI Taxonomy" id="96803"/>
    <lineage>
        <taxon>Eukaryota</taxon>
        <taxon>Metazoa</taxon>
        <taxon>Ecdysozoa</taxon>
        <taxon>Arthropoda</taxon>
        <taxon>Crustacea</taxon>
        <taxon>Multicrustacea</taxon>
        <taxon>Malacostraca</taxon>
        <taxon>Eumalacostraca</taxon>
        <taxon>Peracarida</taxon>
        <taxon>Isopoda</taxon>
        <taxon>Oniscidea</taxon>
        <taxon>Crinocheta</taxon>
        <taxon>Armadillidiidae</taxon>
        <taxon>Armadillidium</taxon>
    </lineage>
</organism>
<comment type="catalytic activity">
    <reaction evidence="1">
        <text>a phosphate monoester + H2O = an alcohol + phosphate</text>
        <dbReference type="Rhea" id="RHEA:15017"/>
        <dbReference type="ChEBI" id="CHEBI:15377"/>
        <dbReference type="ChEBI" id="CHEBI:30879"/>
        <dbReference type="ChEBI" id="CHEBI:43474"/>
        <dbReference type="ChEBI" id="CHEBI:67140"/>
        <dbReference type="EC" id="3.1.3.2"/>
    </reaction>
</comment>
<dbReference type="InterPro" id="IPR029033">
    <property type="entry name" value="His_PPase_superfam"/>
</dbReference>
<evidence type="ECO:0000256" key="5">
    <source>
        <dbReference type="ARBA" id="ARBA00022801"/>
    </source>
</evidence>
<comment type="caution">
    <text evidence="8">The sequence shown here is derived from an EMBL/GenBank/DDBJ whole genome shotgun (WGS) entry which is preliminary data.</text>
</comment>
<keyword evidence="5" id="KW-0378">Hydrolase</keyword>
<evidence type="ECO:0000256" key="3">
    <source>
        <dbReference type="ARBA" id="ARBA00012646"/>
    </source>
</evidence>
<dbReference type="PANTHER" id="PTHR11567:SF211">
    <property type="entry name" value="PROSTATIC ACID PHOSPHATASE"/>
    <property type="match status" value="1"/>
</dbReference>
<keyword evidence="9" id="KW-1185">Reference proteome</keyword>
<dbReference type="InterPro" id="IPR050645">
    <property type="entry name" value="Histidine_acid_phosphatase"/>
</dbReference>
<protein>
    <recommendedName>
        <fullName evidence="3">acid phosphatase</fullName>
        <ecNumber evidence="3">3.1.3.2</ecNumber>
    </recommendedName>
</protein>
<dbReference type="SUPFAM" id="SSF53254">
    <property type="entry name" value="Phosphoglycerate mutase-like"/>
    <property type="match status" value="1"/>
</dbReference>
<dbReference type="EC" id="3.1.3.2" evidence="3"/>
<evidence type="ECO:0000256" key="7">
    <source>
        <dbReference type="ARBA" id="ARBA00023180"/>
    </source>
</evidence>
<dbReference type="AlphaFoldDB" id="A0A5N5T464"/>
<proteinExistence type="inferred from homology"/>
<name>A0A5N5T464_9CRUS</name>
<gene>
    <name evidence="8" type="primary">ACPP</name>
    <name evidence="8" type="ORF">Anas_13610</name>
</gene>
<evidence type="ECO:0000313" key="8">
    <source>
        <dbReference type="EMBL" id="KAB7501172.1"/>
    </source>
</evidence>